<protein>
    <recommendedName>
        <fullName evidence="1">Reverse transcriptase zinc-binding domain-containing protein</fullName>
    </recommendedName>
</protein>
<dbReference type="PANTHER" id="PTHR33116">
    <property type="entry name" value="REVERSE TRANSCRIPTASE ZINC-BINDING DOMAIN-CONTAINING PROTEIN-RELATED-RELATED"/>
    <property type="match status" value="1"/>
</dbReference>
<dbReference type="EMBL" id="QGKY02000190">
    <property type="protein sequence ID" value="KAF2588949.1"/>
    <property type="molecule type" value="Genomic_DNA"/>
</dbReference>
<feature type="non-terminal residue" evidence="2">
    <location>
        <position position="1"/>
    </location>
</feature>
<dbReference type="Pfam" id="PF13966">
    <property type="entry name" value="zf-RVT"/>
    <property type="match status" value="1"/>
</dbReference>
<feature type="domain" description="Reverse transcriptase zinc-binding" evidence="1">
    <location>
        <begin position="25"/>
        <end position="97"/>
    </location>
</feature>
<dbReference type="AlphaFoldDB" id="A0A8S9K4A1"/>
<proteinExistence type="predicted"/>
<organism evidence="2">
    <name type="scientific">Brassica cretica</name>
    <name type="common">Mustard</name>
    <dbReference type="NCBI Taxonomy" id="69181"/>
    <lineage>
        <taxon>Eukaryota</taxon>
        <taxon>Viridiplantae</taxon>
        <taxon>Streptophyta</taxon>
        <taxon>Embryophyta</taxon>
        <taxon>Tracheophyta</taxon>
        <taxon>Spermatophyta</taxon>
        <taxon>Magnoliopsida</taxon>
        <taxon>eudicotyledons</taxon>
        <taxon>Gunneridae</taxon>
        <taxon>Pentapetalae</taxon>
        <taxon>rosids</taxon>
        <taxon>malvids</taxon>
        <taxon>Brassicales</taxon>
        <taxon>Brassicaceae</taxon>
        <taxon>Brassiceae</taxon>
        <taxon>Brassica</taxon>
    </lineage>
</organism>
<sequence length="188" mass="22228">SLQTLKHFLHLYKVFHSNINRLLIESAPLSWPKVVWYKGNIPKHAFTFWVAHFNRLPIRARTTAWDMNNPTLSCVCGAEPETRDHHFIHCYLSSSIWRMVLHRFGRQLSFCDWPDMFDWISSGTGQFSLTLKPLVIQKVIFYIWKERNDRIHSCINSSPTTVFKRIDRSVRESILAHIHEPAFPMVYC</sequence>
<evidence type="ECO:0000313" key="2">
    <source>
        <dbReference type="EMBL" id="KAF2588949.1"/>
    </source>
</evidence>
<evidence type="ECO:0000259" key="1">
    <source>
        <dbReference type="Pfam" id="PF13966"/>
    </source>
</evidence>
<name>A0A8S9K4A1_BRACR</name>
<dbReference type="PANTHER" id="PTHR33116:SF78">
    <property type="entry name" value="OS12G0587133 PROTEIN"/>
    <property type="match status" value="1"/>
</dbReference>
<gene>
    <name evidence="2" type="ORF">F2Q70_00039566</name>
</gene>
<reference evidence="2" key="1">
    <citation type="submission" date="2019-12" db="EMBL/GenBank/DDBJ databases">
        <title>Genome sequencing and annotation of Brassica cretica.</title>
        <authorList>
            <person name="Studholme D.J."/>
            <person name="Sarris P.F."/>
        </authorList>
    </citation>
    <scope>NUCLEOTIDE SEQUENCE</scope>
    <source>
        <strain evidence="2">PFS-102/07</strain>
        <tissue evidence="2">Leaf</tissue>
    </source>
</reference>
<dbReference type="InterPro" id="IPR026960">
    <property type="entry name" value="RVT-Znf"/>
</dbReference>
<comment type="caution">
    <text evidence="2">The sequence shown here is derived from an EMBL/GenBank/DDBJ whole genome shotgun (WGS) entry which is preliminary data.</text>
</comment>
<accession>A0A8S9K4A1</accession>